<evidence type="ECO:0000256" key="5">
    <source>
        <dbReference type="ARBA" id="ARBA00023239"/>
    </source>
</evidence>
<evidence type="ECO:0000256" key="1">
    <source>
        <dbReference type="ARBA" id="ARBA00022475"/>
    </source>
</evidence>
<dbReference type="InterPro" id="IPR003770">
    <property type="entry name" value="MLTG-like"/>
</dbReference>
<keyword evidence="2 7" id="KW-0812">Transmembrane</keyword>
<name>A0A8J3XZV1_9ACTN</name>
<comment type="function">
    <text evidence="7">Functions as a peptidoglycan terminase that cleaves nascent peptidoglycan strands endolytically to terminate their elongation.</text>
</comment>
<dbReference type="Pfam" id="PF02618">
    <property type="entry name" value="YceG"/>
    <property type="match status" value="1"/>
</dbReference>
<dbReference type="AlphaFoldDB" id="A0A8J3XZV1"/>
<evidence type="ECO:0000256" key="7">
    <source>
        <dbReference type="HAMAP-Rule" id="MF_02065"/>
    </source>
</evidence>
<keyword evidence="5 7" id="KW-0456">Lyase</keyword>
<accession>A0A8J3XZV1</accession>
<comment type="similarity">
    <text evidence="7">Belongs to the transglycosylase MltG family.</text>
</comment>
<proteinExistence type="inferred from homology"/>
<dbReference type="GO" id="GO:0071555">
    <property type="term" value="P:cell wall organization"/>
    <property type="evidence" value="ECO:0007669"/>
    <property type="project" value="UniProtKB-KW"/>
</dbReference>
<reference evidence="8" key="1">
    <citation type="submission" date="2021-01" db="EMBL/GenBank/DDBJ databases">
        <title>Whole genome shotgun sequence of Planotetraspora thailandica NBRC 104271.</title>
        <authorList>
            <person name="Komaki H."/>
            <person name="Tamura T."/>
        </authorList>
    </citation>
    <scope>NUCLEOTIDE SEQUENCE</scope>
    <source>
        <strain evidence="8">NBRC 104271</strain>
    </source>
</reference>
<evidence type="ECO:0000256" key="3">
    <source>
        <dbReference type="ARBA" id="ARBA00022989"/>
    </source>
</evidence>
<keyword evidence="6 7" id="KW-0961">Cell wall biogenesis/degradation</keyword>
<dbReference type="EMBL" id="BOOR01000061">
    <property type="protein sequence ID" value="GII58212.1"/>
    <property type="molecule type" value="Genomic_DNA"/>
</dbReference>
<dbReference type="Proteomes" id="UP000605992">
    <property type="component" value="Unassembled WGS sequence"/>
</dbReference>
<dbReference type="HAMAP" id="MF_02065">
    <property type="entry name" value="MltG"/>
    <property type="match status" value="1"/>
</dbReference>
<evidence type="ECO:0000256" key="6">
    <source>
        <dbReference type="ARBA" id="ARBA00023316"/>
    </source>
</evidence>
<gene>
    <name evidence="7" type="primary">mltG</name>
    <name evidence="8" type="ORF">Pth03_66010</name>
</gene>
<dbReference type="NCBIfam" id="TIGR00247">
    <property type="entry name" value="endolytic transglycosylase MltG"/>
    <property type="match status" value="1"/>
</dbReference>
<keyword evidence="9" id="KW-1185">Reference proteome</keyword>
<keyword evidence="1 7" id="KW-1003">Cell membrane</keyword>
<dbReference type="PANTHER" id="PTHR30518">
    <property type="entry name" value="ENDOLYTIC MUREIN TRANSGLYCOSYLASE"/>
    <property type="match status" value="1"/>
</dbReference>
<evidence type="ECO:0000313" key="9">
    <source>
        <dbReference type="Proteomes" id="UP000605992"/>
    </source>
</evidence>
<evidence type="ECO:0000256" key="4">
    <source>
        <dbReference type="ARBA" id="ARBA00023136"/>
    </source>
</evidence>
<evidence type="ECO:0000256" key="2">
    <source>
        <dbReference type="ARBA" id="ARBA00022692"/>
    </source>
</evidence>
<sequence>MSRAAFVVIGGAALVTIAVVLGVRSVVGTVSGPGDYEGTGTGSVTVEITPGSSAGEIAETLKRADVVASTESFVGEVVARSKESSLRPGQYRLKHRMAASSALDLLLNPKSRVIRKVTVPEGMRLDDVLATLAAGSGIPLAEFKKAAEDPGALHLPGYAKGQVEGFLFPATYEVDPAATARDLLTNMVDRFREAARSVDLERLAKERNRTPLEIVTMASIIQAEGGQDAEYPKIARVMYNRLLRGGKLEMDSTVNYVLRRHTLKVSEKDTKVASPYNTYAHEGLPPGPISNPGEKALYAALHPADGDWYWFVTTDPRKRITKFTDKESEFLKYRDELNRNLRTN</sequence>
<organism evidence="8 9">
    <name type="scientific">Planotetraspora thailandica</name>
    <dbReference type="NCBI Taxonomy" id="487172"/>
    <lineage>
        <taxon>Bacteria</taxon>
        <taxon>Bacillati</taxon>
        <taxon>Actinomycetota</taxon>
        <taxon>Actinomycetes</taxon>
        <taxon>Streptosporangiales</taxon>
        <taxon>Streptosporangiaceae</taxon>
        <taxon>Planotetraspora</taxon>
    </lineage>
</organism>
<keyword evidence="4 7" id="KW-0472">Membrane</keyword>
<dbReference type="PANTHER" id="PTHR30518:SF2">
    <property type="entry name" value="ENDOLYTIC MUREIN TRANSGLYCOSYLASE"/>
    <property type="match status" value="1"/>
</dbReference>
<evidence type="ECO:0000313" key="8">
    <source>
        <dbReference type="EMBL" id="GII58212.1"/>
    </source>
</evidence>
<comment type="caution">
    <text evidence="8">The sequence shown here is derived from an EMBL/GenBank/DDBJ whole genome shotgun (WGS) entry which is preliminary data.</text>
</comment>
<dbReference type="CDD" id="cd08010">
    <property type="entry name" value="MltG_like"/>
    <property type="match status" value="1"/>
</dbReference>
<keyword evidence="3 7" id="KW-1133">Transmembrane helix</keyword>
<dbReference type="GO" id="GO:0009252">
    <property type="term" value="P:peptidoglycan biosynthetic process"/>
    <property type="evidence" value="ECO:0007669"/>
    <property type="project" value="UniProtKB-UniRule"/>
</dbReference>
<dbReference type="GO" id="GO:0005886">
    <property type="term" value="C:plasma membrane"/>
    <property type="evidence" value="ECO:0007669"/>
    <property type="project" value="UniProtKB-UniRule"/>
</dbReference>
<dbReference type="EC" id="4.2.2.29" evidence="7"/>
<dbReference type="GO" id="GO:0008932">
    <property type="term" value="F:lytic endotransglycosylase activity"/>
    <property type="evidence" value="ECO:0007669"/>
    <property type="project" value="UniProtKB-UniRule"/>
</dbReference>
<protein>
    <recommendedName>
        <fullName evidence="7">Endolytic murein transglycosylase</fullName>
        <ecNumber evidence="7">4.2.2.29</ecNumber>
    </recommendedName>
    <alternativeName>
        <fullName evidence="7">Peptidoglycan lytic transglycosylase</fullName>
    </alternativeName>
    <alternativeName>
        <fullName evidence="7">Peptidoglycan polymerization terminase</fullName>
    </alternativeName>
</protein>
<dbReference type="RefSeq" id="WP_203948309.1">
    <property type="nucleotide sequence ID" value="NZ_BOOR01000061.1"/>
</dbReference>
<feature type="site" description="Important for catalytic activity" evidence="7">
    <location>
        <position position="224"/>
    </location>
</feature>
<dbReference type="Gene3D" id="3.30.1490.480">
    <property type="entry name" value="Endolytic murein transglycosylase"/>
    <property type="match status" value="1"/>
</dbReference>
<comment type="catalytic activity">
    <reaction evidence="7">
        <text>a peptidoglycan chain = a peptidoglycan chain with N-acetyl-1,6-anhydromuramyl-[peptide] at the reducing end + a peptidoglycan chain with N-acetylglucosamine at the non-reducing end.</text>
        <dbReference type="EC" id="4.2.2.29"/>
    </reaction>
</comment>